<evidence type="ECO:0000256" key="5">
    <source>
        <dbReference type="ARBA" id="ARBA00022840"/>
    </source>
</evidence>
<reference evidence="7 8" key="1">
    <citation type="journal article" date="2018" name="Front. Plant Sci.">
        <title>Red Clover (Trifolium pratense) and Zigzag Clover (T. medium) - A Picture of Genomic Similarities and Differences.</title>
        <authorList>
            <person name="Dluhosova J."/>
            <person name="Istvanek J."/>
            <person name="Nedelnik J."/>
            <person name="Repkova J."/>
        </authorList>
    </citation>
    <scope>NUCLEOTIDE SEQUENCE [LARGE SCALE GENOMIC DNA]</scope>
    <source>
        <strain evidence="8">cv. 10/8</strain>
        <tissue evidence="7">Leaf</tissue>
    </source>
</reference>
<dbReference type="GO" id="GO:0052381">
    <property type="term" value="F:tRNA dimethylallyltransferase activity"/>
    <property type="evidence" value="ECO:0007669"/>
    <property type="project" value="TreeGrafter"/>
</dbReference>
<evidence type="ECO:0000256" key="3">
    <source>
        <dbReference type="ARBA" id="ARBA00022712"/>
    </source>
</evidence>
<feature type="region of interest" description="Disordered" evidence="6">
    <location>
        <begin position="1"/>
        <end position="21"/>
    </location>
</feature>
<sequence>MATSTTPSFLLPPPQPQPQRHYNYHYKPIKLTSFSTHAPRRPNRPRMEISSSRHRWEDKVIMGATGSGKSRLSVELSTPFFSEIINSDKMQVYKGLDITTNKNPNNDPHHLLGNFDPSHGEFSASDFCRHAGDTISDITSELYEPDTDNRTGLTKAIGVPEFDRCFKQYPPVGPMQNKGDNWPHREISFSRQRRKDKVIVIMGATGTGKSRLSVELATHFHSEIINCDKIKVYKGLDITSDKIPIHQRNNIPHHLLGNFDPSHGEFSPSDFRRHAGDIISDITARRKLPIIVGGSNSFIHALLVERFDSELNVFENESSTTSLSEISSDLRYNCCFIWMDISFPVLSKYLLKRVDDMFDSGMVNELAEFYEPDADNRTGLRKAIGVPEFD</sequence>
<gene>
    <name evidence="7" type="ORF">A2U01_0012330</name>
</gene>
<dbReference type="Pfam" id="PF01715">
    <property type="entry name" value="IPPT"/>
    <property type="match status" value="3"/>
</dbReference>
<accession>A0A392MVS5</accession>
<dbReference type="GO" id="GO:0009691">
    <property type="term" value="P:cytokinin biosynthetic process"/>
    <property type="evidence" value="ECO:0007669"/>
    <property type="project" value="UniProtKB-KW"/>
</dbReference>
<evidence type="ECO:0000256" key="6">
    <source>
        <dbReference type="SAM" id="MobiDB-lite"/>
    </source>
</evidence>
<dbReference type="SUPFAM" id="SSF52540">
    <property type="entry name" value="P-loop containing nucleoside triphosphate hydrolases"/>
    <property type="match status" value="1"/>
</dbReference>
<evidence type="ECO:0000313" key="8">
    <source>
        <dbReference type="Proteomes" id="UP000265520"/>
    </source>
</evidence>
<comment type="similarity">
    <text evidence="1">Belongs to the IPP transferase family.</text>
</comment>
<evidence type="ECO:0000313" key="7">
    <source>
        <dbReference type="EMBL" id="MCH91403.1"/>
    </source>
</evidence>
<protein>
    <submittedName>
        <fullName evidence="7">Adenylate isopentenyltransferase</fullName>
    </submittedName>
</protein>
<dbReference type="InterPro" id="IPR039657">
    <property type="entry name" value="Dimethylallyltransferase"/>
</dbReference>
<name>A0A392MVS5_9FABA</name>
<evidence type="ECO:0000256" key="2">
    <source>
        <dbReference type="ARBA" id="ARBA00022679"/>
    </source>
</evidence>
<keyword evidence="2 7" id="KW-0808">Transferase</keyword>
<dbReference type="Gene3D" id="3.40.50.300">
    <property type="entry name" value="P-loop containing nucleotide triphosphate hydrolases"/>
    <property type="match status" value="2"/>
</dbReference>
<organism evidence="7 8">
    <name type="scientific">Trifolium medium</name>
    <dbReference type="NCBI Taxonomy" id="97028"/>
    <lineage>
        <taxon>Eukaryota</taxon>
        <taxon>Viridiplantae</taxon>
        <taxon>Streptophyta</taxon>
        <taxon>Embryophyta</taxon>
        <taxon>Tracheophyta</taxon>
        <taxon>Spermatophyta</taxon>
        <taxon>Magnoliopsida</taxon>
        <taxon>eudicotyledons</taxon>
        <taxon>Gunneridae</taxon>
        <taxon>Pentapetalae</taxon>
        <taxon>rosids</taxon>
        <taxon>fabids</taxon>
        <taxon>Fabales</taxon>
        <taxon>Fabaceae</taxon>
        <taxon>Papilionoideae</taxon>
        <taxon>50 kb inversion clade</taxon>
        <taxon>NPAAA clade</taxon>
        <taxon>Hologalegina</taxon>
        <taxon>IRL clade</taxon>
        <taxon>Trifolieae</taxon>
        <taxon>Trifolium</taxon>
    </lineage>
</organism>
<dbReference type="EMBL" id="LXQA010020350">
    <property type="protein sequence ID" value="MCH91403.1"/>
    <property type="molecule type" value="Genomic_DNA"/>
</dbReference>
<dbReference type="Proteomes" id="UP000265520">
    <property type="component" value="Unassembled WGS sequence"/>
</dbReference>
<evidence type="ECO:0000256" key="1">
    <source>
        <dbReference type="ARBA" id="ARBA00005842"/>
    </source>
</evidence>
<dbReference type="InterPro" id="IPR027417">
    <property type="entry name" value="P-loop_NTPase"/>
</dbReference>
<keyword evidence="4" id="KW-0547">Nucleotide-binding</keyword>
<proteinExistence type="inferred from homology"/>
<dbReference type="GO" id="GO:0009824">
    <property type="term" value="F:AMP dimethylallyltransferase activity"/>
    <property type="evidence" value="ECO:0007669"/>
    <property type="project" value="TreeGrafter"/>
</dbReference>
<comment type="caution">
    <text evidence="7">The sequence shown here is derived from an EMBL/GenBank/DDBJ whole genome shotgun (WGS) entry which is preliminary data.</text>
</comment>
<dbReference type="GO" id="GO:0005739">
    <property type="term" value="C:mitochondrion"/>
    <property type="evidence" value="ECO:0007669"/>
    <property type="project" value="TreeGrafter"/>
</dbReference>
<dbReference type="PANTHER" id="PTHR11088:SF86">
    <property type="entry name" value="ADENYLATE ISOPENTENYLTRANSFERASE 4-RELATED"/>
    <property type="match status" value="1"/>
</dbReference>
<dbReference type="GO" id="GO:0006400">
    <property type="term" value="P:tRNA modification"/>
    <property type="evidence" value="ECO:0007669"/>
    <property type="project" value="TreeGrafter"/>
</dbReference>
<dbReference type="AlphaFoldDB" id="A0A392MVS5"/>
<feature type="non-terminal residue" evidence="7">
    <location>
        <position position="390"/>
    </location>
</feature>
<keyword evidence="5" id="KW-0067">ATP-binding</keyword>
<evidence type="ECO:0000256" key="4">
    <source>
        <dbReference type="ARBA" id="ARBA00022741"/>
    </source>
</evidence>
<dbReference type="GO" id="GO:0005524">
    <property type="term" value="F:ATP binding"/>
    <property type="evidence" value="ECO:0007669"/>
    <property type="project" value="UniProtKB-KW"/>
</dbReference>
<keyword evidence="8" id="KW-1185">Reference proteome</keyword>
<keyword evidence="3" id="KW-0203">Cytokinin biosynthesis</keyword>
<dbReference type="PANTHER" id="PTHR11088">
    <property type="entry name" value="TRNA DIMETHYLALLYLTRANSFERASE"/>
    <property type="match status" value="1"/>
</dbReference>